<organism evidence="7 8">
    <name type="scientific">Candidatus Roizmanbacteria bacterium CG_4_9_14_0_2_um_filter_39_13</name>
    <dbReference type="NCBI Taxonomy" id="1974839"/>
    <lineage>
        <taxon>Bacteria</taxon>
        <taxon>Candidatus Roizmaniibacteriota</taxon>
    </lineage>
</organism>
<dbReference type="PANTHER" id="PTHR23321">
    <property type="entry name" value="RIBOSOMAL PROTEIN S15, BACTERIAL AND ORGANELLAR"/>
    <property type="match status" value="1"/>
</dbReference>
<evidence type="ECO:0000256" key="2">
    <source>
        <dbReference type="ARBA" id="ARBA00023274"/>
    </source>
</evidence>
<keyword evidence="2 4" id="KW-0687">Ribonucleoprotein</keyword>
<dbReference type="AlphaFoldDB" id="A0A2M8F2A1"/>
<evidence type="ECO:0000313" key="7">
    <source>
        <dbReference type="EMBL" id="PJC33415.1"/>
    </source>
</evidence>
<dbReference type="InterPro" id="IPR000589">
    <property type="entry name" value="Ribosomal_uS15"/>
</dbReference>
<name>A0A2M8F2A1_9BACT</name>
<dbReference type="EMBL" id="PFSC01000041">
    <property type="protein sequence ID" value="PJC33415.1"/>
    <property type="molecule type" value="Genomic_DNA"/>
</dbReference>
<evidence type="ECO:0000256" key="3">
    <source>
        <dbReference type="ARBA" id="ARBA00064542"/>
    </source>
</evidence>
<keyword evidence="1 4" id="KW-0689">Ribosomal protein</keyword>
<dbReference type="GO" id="GO:0006412">
    <property type="term" value="P:translation"/>
    <property type="evidence" value="ECO:0007669"/>
    <property type="project" value="UniProtKB-UniRule"/>
</dbReference>
<comment type="caution">
    <text evidence="7">The sequence shown here is derived from an EMBL/GenBank/DDBJ whole genome shotgun (WGS) entry which is preliminary data.</text>
</comment>
<evidence type="ECO:0000256" key="4">
    <source>
        <dbReference type="HAMAP-Rule" id="MF_01343"/>
    </source>
</evidence>
<dbReference type="Gene3D" id="1.10.287.10">
    <property type="entry name" value="S15/NS1, RNA-binding"/>
    <property type="match status" value="1"/>
</dbReference>
<evidence type="ECO:0000256" key="6">
    <source>
        <dbReference type="RuleBase" id="RU004524"/>
    </source>
</evidence>
<dbReference type="InterPro" id="IPR009068">
    <property type="entry name" value="uS15_NS1_RNA-bd_sf"/>
</dbReference>
<dbReference type="GO" id="GO:0019843">
    <property type="term" value="F:rRNA binding"/>
    <property type="evidence" value="ECO:0007669"/>
    <property type="project" value="UniProtKB-UniRule"/>
</dbReference>
<dbReference type="CDD" id="cd00353">
    <property type="entry name" value="Ribosomal_S15p_S13e"/>
    <property type="match status" value="1"/>
</dbReference>
<reference evidence="8" key="1">
    <citation type="submission" date="2017-09" db="EMBL/GenBank/DDBJ databases">
        <title>Depth-based differentiation of microbial function through sediment-hosted aquifers and enrichment of novel symbionts in the deep terrestrial subsurface.</title>
        <authorList>
            <person name="Probst A.J."/>
            <person name="Ladd B."/>
            <person name="Jarett J.K."/>
            <person name="Geller-Mcgrath D.E."/>
            <person name="Sieber C.M.K."/>
            <person name="Emerson J.B."/>
            <person name="Anantharaman K."/>
            <person name="Thomas B.C."/>
            <person name="Malmstrom R."/>
            <person name="Stieglmeier M."/>
            <person name="Klingl A."/>
            <person name="Woyke T."/>
            <person name="Ryan C.M."/>
            <person name="Banfield J.F."/>
        </authorList>
    </citation>
    <scope>NUCLEOTIDE SEQUENCE [LARGE SCALE GENOMIC DNA]</scope>
</reference>
<dbReference type="NCBIfam" id="TIGR00952">
    <property type="entry name" value="S15_bact"/>
    <property type="match status" value="1"/>
</dbReference>
<comment type="function">
    <text evidence="4">Forms an intersubunit bridge (bridge B4) with the 23S rRNA of the 50S subunit in the ribosome.</text>
</comment>
<dbReference type="FunFam" id="1.10.287.10:FF:000002">
    <property type="entry name" value="30S ribosomal protein S15"/>
    <property type="match status" value="1"/>
</dbReference>
<comment type="similarity">
    <text evidence="4 5">Belongs to the universal ribosomal protein uS15 family.</text>
</comment>
<dbReference type="GO" id="GO:0003735">
    <property type="term" value="F:structural constituent of ribosome"/>
    <property type="evidence" value="ECO:0007669"/>
    <property type="project" value="InterPro"/>
</dbReference>
<evidence type="ECO:0000256" key="5">
    <source>
        <dbReference type="RuleBase" id="RU003919"/>
    </source>
</evidence>
<dbReference type="InterPro" id="IPR005290">
    <property type="entry name" value="Ribosomal_uS15_bac-type"/>
</dbReference>
<comment type="subunit">
    <text evidence="3 4">Part of the 30S ribosomal subunit. Forms a bridge to the 50S subunit in the 70S ribosome, contacting the 23S rRNA.</text>
</comment>
<dbReference type="GO" id="GO:0022627">
    <property type="term" value="C:cytosolic small ribosomal subunit"/>
    <property type="evidence" value="ECO:0007669"/>
    <property type="project" value="TreeGrafter"/>
</dbReference>
<dbReference type="Pfam" id="PF00312">
    <property type="entry name" value="Ribosomal_S15"/>
    <property type="match status" value="1"/>
</dbReference>
<dbReference type="SUPFAM" id="SSF47060">
    <property type="entry name" value="S15/NS1 RNA-binding domain"/>
    <property type="match status" value="1"/>
</dbReference>
<evidence type="ECO:0000256" key="1">
    <source>
        <dbReference type="ARBA" id="ARBA00022980"/>
    </source>
</evidence>
<sequence>MVKTKLQPLPESKNEIINVFAQKVGDTGSPEVQVALLTFKITRLSEHLEGNKKDNHSRRGLLKVIAKRRRILNYLQKLDETRYKELIKKLGLKK</sequence>
<dbReference type="Gene3D" id="6.10.250.3130">
    <property type="match status" value="1"/>
</dbReference>
<dbReference type="SMART" id="SM01387">
    <property type="entry name" value="Ribosomal_S15"/>
    <property type="match status" value="1"/>
</dbReference>
<keyword evidence="4 6" id="KW-0694">RNA-binding</keyword>
<proteinExistence type="inferred from homology"/>
<dbReference type="PROSITE" id="PS00362">
    <property type="entry name" value="RIBOSOMAL_S15"/>
    <property type="match status" value="1"/>
</dbReference>
<dbReference type="Proteomes" id="UP000231383">
    <property type="component" value="Unassembled WGS sequence"/>
</dbReference>
<dbReference type="PANTHER" id="PTHR23321:SF26">
    <property type="entry name" value="SMALL RIBOSOMAL SUBUNIT PROTEIN US15M"/>
    <property type="match status" value="1"/>
</dbReference>
<gene>
    <name evidence="4" type="primary">rpsO</name>
    <name evidence="7" type="ORF">CO051_01465</name>
</gene>
<evidence type="ECO:0000313" key="8">
    <source>
        <dbReference type="Proteomes" id="UP000231383"/>
    </source>
</evidence>
<keyword evidence="4 6" id="KW-0699">rRNA-binding</keyword>
<comment type="function">
    <text evidence="4 6">One of the primary rRNA binding proteins, it binds directly to 16S rRNA where it helps nucleate assembly of the platform of the 30S subunit by binding and bridging several RNA helices of the 16S rRNA.</text>
</comment>
<protein>
    <recommendedName>
        <fullName evidence="4">Small ribosomal subunit protein uS15</fullName>
    </recommendedName>
</protein>
<dbReference type="HAMAP" id="MF_01343_B">
    <property type="entry name" value="Ribosomal_uS15_B"/>
    <property type="match status" value="1"/>
</dbReference>
<accession>A0A2M8F2A1</accession>